<evidence type="ECO:0000256" key="4">
    <source>
        <dbReference type="ARBA" id="ARBA00022741"/>
    </source>
</evidence>
<dbReference type="InterPro" id="IPR011009">
    <property type="entry name" value="Kinase-like_dom_sf"/>
</dbReference>
<dbReference type="PANTHER" id="PTHR24356:SF407">
    <property type="entry name" value="RAC SERINE_THREONINE-PROTEIN KINASE"/>
    <property type="match status" value="1"/>
</dbReference>
<evidence type="ECO:0000256" key="2">
    <source>
        <dbReference type="ARBA" id="ARBA00022527"/>
    </source>
</evidence>
<dbReference type="GO" id="GO:0004674">
    <property type="term" value="F:protein serine/threonine kinase activity"/>
    <property type="evidence" value="ECO:0007669"/>
    <property type="project" value="UniProtKB-KW"/>
</dbReference>
<dbReference type="PROSITE" id="PS50011">
    <property type="entry name" value="PROTEIN_KINASE_DOM"/>
    <property type="match status" value="1"/>
</dbReference>
<name>A0A5C3P8L3_9APHY</name>
<dbReference type="SUPFAM" id="SSF56112">
    <property type="entry name" value="Protein kinase-like (PK-like)"/>
    <property type="match status" value="1"/>
</dbReference>
<dbReference type="InterPro" id="IPR000719">
    <property type="entry name" value="Prot_kinase_dom"/>
</dbReference>
<evidence type="ECO:0000259" key="10">
    <source>
        <dbReference type="PROSITE" id="PS50011"/>
    </source>
</evidence>
<keyword evidence="9" id="KW-0812">Transmembrane</keyword>
<evidence type="ECO:0000256" key="8">
    <source>
        <dbReference type="ARBA" id="ARBA00048679"/>
    </source>
</evidence>
<dbReference type="Gene3D" id="1.10.510.10">
    <property type="entry name" value="Transferase(Phosphotransferase) domain 1"/>
    <property type="match status" value="1"/>
</dbReference>
<dbReference type="InterPro" id="IPR050236">
    <property type="entry name" value="Ser_Thr_kinase_AGC"/>
</dbReference>
<keyword evidence="3" id="KW-0808">Transferase</keyword>
<evidence type="ECO:0000313" key="12">
    <source>
        <dbReference type="Proteomes" id="UP000308197"/>
    </source>
</evidence>
<keyword evidence="2" id="KW-0723">Serine/threonine-protein kinase</keyword>
<keyword evidence="9" id="KW-1133">Transmembrane helix</keyword>
<evidence type="ECO:0000256" key="3">
    <source>
        <dbReference type="ARBA" id="ARBA00022679"/>
    </source>
</evidence>
<evidence type="ECO:0000256" key="5">
    <source>
        <dbReference type="ARBA" id="ARBA00022777"/>
    </source>
</evidence>
<dbReference type="AlphaFoldDB" id="A0A5C3P8L3"/>
<dbReference type="GO" id="GO:0035556">
    <property type="term" value="P:intracellular signal transduction"/>
    <property type="evidence" value="ECO:0007669"/>
    <property type="project" value="TreeGrafter"/>
</dbReference>
<dbReference type="PANTHER" id="PTHR24356">
    <property type="entry name" value="SERINE/THREONINE-PROTEIN KINASE"/>
    <property type="match status" value="1"/>
</dbReference>
<dbReference type="EMBL" id="ML211286">
    <property type="protein sequence ID" value="TFK84908.1"/>
    <property type="molecule type" value="Genomic_DNA"/>
</dbReference>
<protein>
    <recommendedName>
        <fullName evidence="1">non-specific serine/threonine protein kinase</fullName>
        <ecNumber evidence="1">2.7.11.1</ecNumber>
    </recommendedName>
</protein>
<sequence length="212" mass="24397">MEAHGILQDEESVLVVMPLMQCDLYAELTKLGMDGRLDRTLVRRWVAQLALGIDALHGMGIIHRDIKPENILLDAPNGNVRIADFNAALVVQNGGTPLEDTEVFTPARVGTEPYVAWETERQWWYGKMVDWWALGCVMFALLTNSLLFEDHRARATYAHWDQKREGMSYPKSMGDLLDEEESAISGLIDLHPCTRYRLRHLRHHAYFYDENR</sequence>
<keyword evidence="9" id="KW-0472">Membrane</keyword>
<gene>
    <name evidence="11" type="ORF">K466DRAFT_577118</name>
</gene>
<dbReference type="InParanoid" id="A0A5C3P8L3"/>
<dbReference type="SMART" id="SM00220">
    <property type="entry name" value="S_TKc"/>
    <property type="match status" value="1"/>
</dbReference>
<evidence type="ECO:0000256" key="7">
    <source>
        <dbReference type="ARBA" id="ARBA00047899"/>
    </source>
</evidence>
<dbReference type="EC" id="2.7.11.1" evidence="1"/>
<keyword evidence="5 11" id="KW-0418">Kinase</keyword>
<feature type="transmembrane region" description="Helical" evidence="9">
    <location>
        <begin position="131"/>
        <end position="148"/>
    </location>
</feature>
<keyword evidence="6" id="KW-0067">ATP-binding</keyword>
<feature type="domain" description="Protein kinase" evidence="10">
    <location>
        <begin position="1"/>
        <end position="207"/>
    </location>
</feature>
<dbReference type="GO" id="GO:0005524">
    <property type="term" value="F:ATP binding"/>
    <property type="evidence" value="ECO:0007669"/>
    <property type="project" value="UniProtKB-KW"/>
</dbReference>
<keyword evidence="4" id="KW-0547">Nucleotide-binding</keyword>
<dbReference type="Pfam" id="PF00069">
    <property type="entry name" value="Pkinase"/>
    <property type="match status" value="1"/>
</dbReference>
<evidence type="ECO:0000256" key="9">
    <source>
        <dbReference type="SAM" id="Phobius"/>
    </source>
</evidence>
<evidence type="ECO:0000256" key="6">
    <source>
        <dbReference type="ARBA" id="ARBA00022840"/>
    </source>
</evidence>
<evidence type="ECO:0000256" key="1">
    <source>
        <dbReference type="ARBA" id="ARBA00012513"/>
    </source>
</evidence>
<reference evidence="11 12" key="1">
    <citation type="journal article" date="2019" name="Nat. Ecol. Evol.">
        <title>Megaphylogeny resolves global patterns of mushroom evolution.</title>
        <authorList>
            <person name="Varga T."/>
            <person name="Krizsan K."/>
            <person name="Foldi C."/>
            <person name="Dima B."/>
            <person name="Sanchez-Garcia M."/>
            <person name="Sanchez-Ramirez S."/>
            <person name="Szollosi G.J."/>
            <person name="Szarkandi J.G."/>
            <person name="Papp V."/>
            <person name="Albert L."/>
            <person name="Andreopoulos W."/>
            <person name="Angelini C."/>
            <person name="Antonin V."/>
            <person name="Barry K.W."/>
            <person name="Bougher N.L."/>
            <person name="Buchanan P."/>
            <person name="Buyck B."/>
            <person name="Bense V."/>
            <person name="Catcheside P."/>
            <person name="Chovatia M."/>
            <person name="Cooper J."/>
            <person name="Damon W."/>
            <person name="Desjardin D."/>
            <person name="Finy P."/>
            <person name="Geml J."/>
            <person name="Haridas S."/>
            <person name="Hughes K."/>
            <person name="Justo A."/>
            <person name="Karasinski D."/>
            <person name="Kautmanova I."/>
            <person name="Kiss B."/>
            <person name="Kocsube S."/>
            <person name="Kotiranta H."/>
            <person name="LaButti K.M."/>
            <person name="Lechner B.E."/>
            <person name="Liimatainen K."/>
            <person name="Lipzen A."/>
            <person name="Lukacs Z."/>
            <person name="Mihaltcheva S."/>
            <person name="Morgado L.N."/>
            <person name="Niskanen T."/>
            <person name="Noordeloos M.E."/>
            <person name="Ohm R.A."/>
            <person name="Ortiz-Santana B."/>
            <person name="Ovrebo C."/>
            <person name="Racz N."/>
            <person name="Riley R."/>
            <person name="Savchenko A."/>
            <person name="Shiryaev A."/>
            <person name="Soop K."/>
            <person name="Spirin V."/>
            <person name="Szebenyi C."/>
            <person name="Tomsovsky M."/>
            <person name="Tulloss R.E."/>
            <person name="Uehling J."/>
            <person name="Grigoriev I.V."/>
            <person name="Vagvolgyi C."/>
            <person name="Papp T."/>
            <person name="Martin F.M."/>
            <person name="Miettinen O."/>
            <person name="Hibbett D.S."/>
            <person name="Nagy L.G."/>
        </authorList>
    </citation>
    <scope>NUCLEOTIDE SEQUENCE [LARGE SCALE GENOMIC DNA]</scope>
    <source>
        <strain evidence="11 12">HHB13444</strain>
    </source>
</reference>
<keyword evidence="12" id="KW-1185">Reference proteome</keyword>
<comment type="catalytic activity">
    <reaction evidence="7">
        <text>L-threonyl-[protein] + ATP = O-phospho-L-threonyl-[protein] + ADP + H(+)</text>
        <dbReference type="Rhea" id="RHEA:46608"/>
        <dbReference type="Rhea" id="RHEA-COMP:11060"/>
        <dbReference type="Rhea" id="RHEA-COMP:11605"/>
        <dbReference type="ChEBI" id="CHEBI:15378"/>
        <dbReference type="ChEBI" id="CHEBI:30013"/>
        <dbReference type="ChEBI" id="CHEBI:30616"/>
        <dbReference type="ChEBI" id="CHEBI:61977"/>
        <dbReference type="ChEBI" id="CHEBI:456216"/>
        <dbReference type="EC" id="2.7.11.1"/>
    </reaction>
</comment>
<organism evidence="11 12">
    <name type="scientific">Polyporus arcularius HHB13444</name>
    <dbReference type="NCBI Taxonomy" id="1314778"/>
    <lineage>
        <taxon>Eukaryota</taxon>
        <taxon>Fungi</taxon>
        <taxon>Dikarya</taxon>
        <taxon>Basidiomycota</taxon>
        <taxon>Agaricomycotina</taxon>
        <taxon>Agaricomycetes</taxon>
        <taxon>Polyporales</taxon>
        <taxon>Polyporaceae</taxon>
        <taxon>Polyporus</taxon>
    </lineage>
</organism>
<dbReference type="PROSITE" id="PS00108">
    <property type="entry name" value="PROTEIN_KINASE_ST"/>
    <property type="match status" value="1"/>
</dbReference>
<dbReference type="InterPro" id="IPR008271">
    <property type="entry name" value="Ser/Thr_kinase_AS"/>
</dbReference>
<dbReference type="STRING" id="1314778.A0A5C3P8L3"/>
<accession>A0A5C3P8L3</accession>
<comment type="catalytic activity">
    <reaction evidence="8">
        <text>L-seryl-[protein] + ATP = O-phospho-L-seryl-[protein] + ADP + H(+)</text>
        <dbReference type="Rhea" id="RHEA:17989"/>
        <dbReference type="Rhea" id="RHEA-COMP:9863"/>
        <dbReference type="Rhea" id="RHEA-COMP:11604"/>
        <dbReference type="ChEBI" id="CHEBI:15378"/>
        <dbReference type="ChEBI" id="CHEBI:29999"/>
        <dbReference type="ChEBI" id="CHEBI:30616"/>
        <dbReference type="ChEBI" id="CHEBI:83421"/>
        <dbReference type="ChEBI" id="CHEBI:456216"/>
        <dbReference type="EC" id="2.7.11.1"/>
    </reaction>
</comment>
<evidence type="ECO:0000313" key="11">
    <source>
        <dbReference type="EMBL" id="TFK84908.1"/>
    </source>
</evidence>
<proteinExistence type="predicted"/>
<dbReference type="Proteomes" id="UP000308197">
    <property type="component" value="Unassembled WGS sequence"/>
</dbReference>